<dbReference type="SMART" id="SM00388">
    <property type="entry name" value="HisKA"/>
    <property type="match status" value="1"/>
</dbReference>
<dbReference type="NCBIfam" id="TIGR00229">
    <property type="entry name" value="sensory_box"/>
    <property type="match status" value="2"/>
</dbReference>
<keyword evidence="4 12" id="KW-0808">Transferase</keyword>
<evidence type="ECO:0000256" key="2">
    <source>
        <dbReference type="ARBA" id="ARBA00012438"/>
    </source>
</evidence>
<dbReference type="Gene3D" id="3.30.450.20">
    <property type="entry name" value="PAS domain"/>
    <property type="match status" value="2"/>
</dbReference>
<dbReference type="PATRIC" id="fig|544718.51.peg.749"/>
<feature type="transmembrane region" description="Helical" evidence="9">
    <location>
        <begin position="6"/>
        <end position="26"/>
    </location>
</feature>
<evidence type="ECO:0000259" key="11">
    <source>
        <dbReference type="PROSITE" id="PS50112"/>
    </source>
</evidence>
<dbReference type="InterPro" id="IPR003594">
    <property type="entry name" value="HATPase_dom"/>
</dbReference>
<dbReference type="RefSeq" id="WP_066185715.1">
    <property type="nucleotide sequence ID" value="NZ_LCUJ01000002.1"/>
</dbReference>
<dbReference type="EMBL" id="LCUJ01000002">
    <property type="protein sequence ID" value="OCL99718.1"/>
    <property type="molecule type" value="Genomic_DNA"/>
</dbReference>
<evidence type="ECO:0000313" key="13">
    <source>
        <dbReference type="Proteomes" id="UP000093281"/>
    </source>
</evidence>
<feature type="transmembrane region" description="Helical" evidence="9">
    <location>
        <begin position="234"/>
        <end position="257"/>
    </location>
</feature>
<dbReference type="InterPro" id="IPR035965">
    <property type="entry name" value="PAS-like_dom_sf"/>
</dbReference>
<dbReference type="Pfam" id="PF00512">
    <property type="entry name" value="HisKA"/>
    <property type="match status" value="1"/>
</dbReference>
<feature type="domain" description="PAS" evidence="11">
    <location>
        <begin position="406"/>
        <end position="479"/>
    </location>
</feature>
<evidence type="ECO:0000256" key="9">
    <source>
        <dbReference type="SAM" id="Phobius"/>
    </source>
</evidence>
<dbReference type="STRING" id="544718.AAX25_00317"/>
<dbReference type="PROSITE" id="PS50112">
    <property type="entry name" value="PAS"/>
    <property type="match status" value="2"/>
</dbReference>
<dbReference type="SMART" id="SM00091">
    <property type="entry name" value="PAS"/>
    <property type="match status" value="2"/>
</dbReference>
<dbReference type="InterPro" id="IPR036097">
    <property type="entry name" value="HisK_dim/P_sf"/>
</dbReference>
<keyword evidence="9" id="KW-1133">Transmembrane helix</keyword>
<dbReference type="InterPro" id="IPR004358">
    <property type="entry name" value="Sig_transdc_His_kin-like_C"/>
</dbReference>
<comment type="catalytic activity">
    <reaction evidence="1">
        <text>ATP + protein L-histidine = ADP + protein N-phospho-L-histidine.</text>
        <dbReference type="EC" id="2.7.13.3"/>
    </reaction>
</comment>
<proteinExistence type="predicted"/>
<evidence type="ECO:0000256" key="7">
    <source>
        <dbReference type="ARBA" id="ARBA00022840"/>
    </source>
</evidence>
<dbReference type="InterPro" id="IPR036890">
    <property type="entry name" value="HATPase_C_sf"/>
</dbReference>
<organism evidence="12 13">
    <name type="scientific">Aliarcobacter thereius</name>
    <dbReference type="NCBI Taxonomy" id="544718"/>
    <lineage>
        <taxon>Bacteria</taxon>
        <taxon>Pseudomonadati</taxon>
        <taxon>Campylobacterota</taxon>
        <taxon>Epsilonproteobacteria</taxon>
        <taxon>Campylobacterales</taxon>
        <taxon>Arcobacteraceae</taxon>
        <taxon>Aliarcobacter</taxon>
    </lineage>
</organism>
<dbReference type="Gene3D" id="1.10.287.130">
    <property type="match status" value="1"/>
</dbReference>
<evidence type="ECO:0000256" key="3">
    <source>
        <dbReference type="ARBA" id="ARBA00022553"/>
    </source>
</evidence>
<reference evidence="13" key="1">
    <citation type="submission" date="2015-05" db="EMBL/GenBank/DDBJ databases">
        <authorList>
            <person name="Rovetto F."/>
            <person name="Cocolin L."/>
            <person name="Illeghems K."/>
            <person name="Van Nieuwerburgh F."/>
            <person name="Houf K."/>
        </authorList>
    </citation>
    <scope>NUCLEOTIDE SEQUENCE [LARGE SCALE GENOMIC DNA]</scope>
    <source>
        <strain evidence="13">DU22</strain>
    </source>
</reference>
<comment type="caution">
    <text evidence="12">The sequence shown here is derived from an EMBL/GenBank/DDBJ whole genome shotgun (WGS) entry which is preliminary data.</text>
</comment>
<keyword evidence="7" id="KW-0067">ATP-binding</keyword>
<dbReference type="PANTHER" id="PTHR43065:SF46">
    <property type="entry name" value="C4-DICARBOXYLATE TRANSPORT SENSOR PROTEIN DCTB"/>
    <property type="match status" value="1"/>
</dbReference>
<dbReference type="SUPFAM" id="SSF55785">
    <property type="entry name" value="PYP-like sensor domain (PAS domain)"/>
    <property type="match status" value="2"/>
</dbReference>
<feature type="domain" description="PAS" evidence="11">
    <location>
        <begin position="294"/>
        <end position="350"/>
    </location>
</feature>
<dbReference type="PRINTS" id="PR00344">
    <property type="entry name" value="BCTRLSENSOR"/>
</dbReference>
<keyword evidence="8" id="KW-0902">Two-component regulatory system</keyword>
<dbReference type="AlphaFoldDB" id="A0A1C0B7Y7"/>
<dbReference type="Gene3D" id="3.30.565.10">
    <property type="entry name" value="Histidine kinase-like ATPase, C-terminal domain"/>
    <property type="match status" value="1"/>
</dbReference>
<dbReference type="InterPro" id="IPR003661">
    <property type="entry name" value="HisK_dim/P_dom"/>
</dbReference>
<evidence type="ECO:0000256" key="1">
    <source>
        <dbReference type="ARBA" id="ARBA00000085"/>
    </source>
</evidence>
<name>A0A1C0B7Y7_9BACT</name>
<keyword evidence="6 12" id="KW-0418">Kinase</keyword>
<dbReference type="PROSITE" id="PS50109">
    <property type="entry name" value="HIS_KIN"/>
    <property type="match status" value="1"/>
</dbReference>
<evidence type="ECO:0000256" key="5">
    <source>
        <dbReference type="ARBA" id="ARBA00022741"/>
    </source>
</evidence>
<evidence type="ECO:0000259" key="10">
    <source>
        <dbReference type="PROSITE" id="PS50109"/>
    </source>
</evidence>
<dbReference type="Pfam" id="PF13426">
    <property type="entry name" value="PAS_9"/>
    <property type="match status" value="2"/>
</dbReference>
<keyword evidence="9" id="KW-0812">Transmembrane</keyword>
<dbReference type="InterPro" id="IPR000014">
    <property type="entry name" value="PAS"/>
</dbReference>
<evidence type="ECO:0000256" key="8">
    <source>
        <dbReference type="ARBA" id="ARBA00023012"/>
    </source>
</evidence>
<dbReference type="EC" id="2.7.13.3" evidence="2"/>
<feature type="domain" description="Histidine kinase" evidence="10">
    <location>
        <begin position="565"/>
        <end position="792"/>
    </location>
</feature>
<sequence>MRPLFYTKIFLTFILFFTLLLSYTFYSFNGKNSFYKTDIDEKRLETTIEEQEFVFLNFIRNYEEKLNILEILFKNYLSDEVLKTFIEKTILHEKEILEFKSLAFDSKDRFVFDNINKEFKRLKTNYMQEYYKDLRTIKKYEKYSFLDTKDKSIINIAIRGENEFFILKIDMNSFLEKRSKVYFANSKILTQSEYESNNYKDFNTKKIYINKSEYFVILVKNQNSILKDFYLENFLRISLISIFLSLLFSSIATLIIAKENKKIENKNKELDIANQKNNIRIDKSSEIMDRYILYLRVDNQGRINDVSSAFSDFLGFSKSELLGQKYDFIVKSNLRRVVKTIILKSSKNKQIKLKRIQGIKKDGDIFFLDIFVEITNIENERYFNVICQDNTNKLKIEELYNNLNNQVELYNSIFENVQSGIAILDDEYNIVKVNRQFELFLGYKENELYKSQILNLIEKDSKSELAKLFIELKDLINISKIEKIFIRKDGLQTHLELSLKLLRDKNQIIFIVNSLEDKRELQELNLTLEARIEEELEKSKAKDQIHLEEQIKSARLSYIGTMAAGITHEINTPLTYVKGNLELMQYDINDLEESEIKQRMLLDSKKMKDGINRIANIVESMREVTHSKTANKEKINVCQTIVTSLTMAHNRAKHIGKIYLNNRLLNFDEDLIIKDPLYIFGQKQKLEQVWIIIINNALDELEKIAEYENRWLKIEVTSTEDMINIKFKDNAGGIPKEAMKKLFEPFNSQKEKGGMGIGLSIAKNIIEENGGKIDGYNDSLGAVFEINLGKYKKEDN</sequence>
<evidence type="ECO:0000256" key="4">
    <source>
        <dbReference type="ARBA" id="ARBA00022679"/>
    </source>
</evidence>
<dbReference type="GO" id="GO:0005524">
    <property type="term" value="F:ATP binding"/>
    <property type="evidence" value="ECO:0007669"/>
    <property type="project" value="UniProtKB-KW"/>
</dbReference>
<protein>
    <recommendedName>
        <fullName evidence="2">histidine kinase</fullName>
        <ecNumber evidence="2">2.7.13.3</ecNumber>
    </recommendedName>
</protein>
<accession>A0A1C0B7Y7</accession>
<evidence type="ECO:0000313" key="12">
    <source>
        <dbReference type="EMBL" id="OCL99718.1"/>
    </source>
</evidence>
<keyword evidence="5" id="KW-0547">Nucleotide-binding</keyword>
<dbReference type="OrthoDB" id="9769169at2"/>
<gene>
    <name evidence="12" type="primary">tmoS</name>
    <name evidence="12" type="ORF">AAX29_00768</name>
</gene>
<dbReference type="SUPFAM" id="SSF55874">
    <property type="entry name" value="ATPase domain of HSP90 chaperone/DNA topoisomerase II/histidine kinase"/>
    <property type="match status" value="1"/>
</dbReference>
<dbReference type="CDD" id="cd00130">
    <property type="entry name" value="PAS"/>
    <property type="match status" value="2"/>
</dbReference>
<dbReference type="InterPro" id="IPR005467">
    <property type="entry name" value="His_kinase_dom"/>
</dbReference>
<dbReference type="SMART" id="SM00387">
    <property type="entry name" value="HATPase_c"/>
    <property type="match status" value="1"/>
</dbReference>
<dbReference type="GO" id="GO:0000155">
    <property type="term" value="F:phosphorelay sensor kinase activity"/>
    <property type="evidence" value="ECO:0007669"/>
    <property type="project" value="InterPro"/>
</dbReference>
<evidence type="ECO:0000256" key="6">
    <source>
        <dbReference type="ARBA" id="ARBA00022777"/>
    </source>
</evidence>
<keyword evidence="3" id="KW-0597">Phosphoprotein</keyword>
<dbReference type="SUPFAM" id="SSF47384">
    <property type="entry name" value="Homodimeric domain of signal transducing histidine kinase"/>
    <property type="match status" value="1"/>
</dbReference>
<dbReference type="PANTHER" id="PTHR43065">
    <property type="entry name" value="SENSOR HISTIDINE KINASE"/>
    <property type="match status" value="1"/>
</dbReference>
<dbReference type="Pfam" id="PF02518">
    <property type="entry name" value="HATPase_c"/>
    <property type="match status" value="1"/>
</dbReference>
<dbReference type="Proteomes" id="UP000093281">
    <property type="component" value="Unassembled WGS sequence"/>
</dbReference>
<dbReference type="CDD" id="cd00082">
    <property type="entry name" value="HisKA"/>
    <property type="match status" value="1"/>
</dbReference>
<keyword evidence="9" id="KW-0472">Membrane</keyword>